<dbReference type="EMBL" id="QICQ01000021">
    <property type="protein sequence ID" value="PXV79751.1"/>
    <property type="molecule type" value="Genomic_DNA"/>
</dbReference>
<protein>
    <submittedName>
        <fullName evidence="2">Uncharacterized protein</fullName>
    </submittedName>
</protein>
<evidence type="ECO:0000313" key="2">
    <source>
        <dbReference type="EMBL" id="PXV79751.1"/>
    </source>
</evidence>
<feature type="signal peptide" evidence="1">
    <location>
        <begin position="1"/>
        <end position="31"/>
    </location>
</feature>
<reference evidence="2 3" key="1">
    <citation type="submission" date="2018-04" db="EMBL/GenBank/DDBJ databases">
        <title>Active sludge and wastewater microbial communities from Klosterneuburg, Austria.</title>
        <authorList>
            <person name="Wagner M."/>
        </authorList>
    </citation>
    <scope>NUCLEOTIDE SEQUENCE [LARGE SCALE GENOMIC DNA]</scope>
    <source>
        <strain evidence="2 3">Nm 57</strain>
    </source>
</reference>
<dbReference type="PROSITE" id="PS51257">
    <property type="entry name" value="PROKAR_LIPOPROTEIN"/>
    <property type="match status" value="1"/>
</dbReference>
<dbReference type="Proteomes" id="UP000247780">
    <property type="component" value="Unassembled WGS sequence"/>
</dbReference>
<evidence type="ECO:0000256" key="1">
    <source>
        <dbReference type="SAM" id="SignalP"/>
    </source>
</evidence>
<keyword evidence="3" id="KW-1185">Reference proteome</keyword>
<sequence>MRIKSFRLMVKNIQSCLAMLVLSCSMVAAYAEDLNTRTSAQDHFHQEWERVTDEELSTLRGGFVLPNGIHIDMNLEKFIHLNDMLVHSSSMQVPGESVVLQTGMQNSIPDSVAMPQLSSFIQNTLDSQHIDALTKINIEVSNLKEVMANGSNHRIFTEFLAPALLR</sequence>
<name>A0ABX5M735_9PROT</name>
<proteinExistence type="predicted"/>
<evidence type="ECO:0000313" key="3">
    <source>
        <dbReference type="Proteomes" id="UP000247780"/>
    </source>
</evidence>
<feature type="chain" id="PRO_5045383236" evidence="1">
    <location>
        <begin position="32"/>
        <end position="166"/>
    </location>
</feature>
<accession>A0ABX5M735</accession>
<keyword evidence="1" id="KW-0732">Signal</keyword>
<gene>
    <name evidence="2" type="ORF">C8R14_12114</name>
</gene>
<organism evidence="2 3">
    <name type="scientific">Nitrosomonas eutropha</name>
    <dbReference type="NCBI Taxonomy" id="916"/>
    <lineage>
        <taxon>Bacteria</taxon>
        <taxon>Pseudomonadati</taxon>
        <taxon>Pseudomonadota</taxon>
        <taxon>Betaproteobacteria</taxon>
        <taxon>Nitrosomonadales</taxon>
        <taxon>Nitrosomonadaceae</taxon>
        <taxon>Nitrosomonas</taxon>
    </lineage>
</organism>
<comment type="caution">
    <text evidence="2">The sequence shown here is derived from an EMBL/GenBank/DDBJ whole genome shotgun (WGS) entry which is preliminary data.</text>
</comment>